<dbReference type="OrthoDB" id="442503at2759"/>
<dbReference type="Pfam" id="PF02932">
    <property type="entry name" value="Neur_chan_memb"/>
    <property type="match status" value="1"/>
</dbReference>
<keyword evidence="3" id="KW-0675">Receptor</keyword>
<evidence type="ECO:0000313" key="3">
    <source>
        <dbReference type="EMBL" id="RWS21233.1"/>
    </source>
</evidence>
<protein>
    <submittedName>
        <fullName evidence="3">Glycine receptor subunit alpha-2-like protein</fullName>
    </submittedName>
</protein>
<dbReference type="GO" id="GO:0005254">
    <property type="term" value="F:chloride channel activity"/>
    <property type="evidence" value="ECO:0007669"/>
    <property type="project" value="UniProtKB-ARBA"/>
</dbReference>
<dbReference type="InterPro" id="IPR006201">
    <property type="entry name" value="Neur_channel"/>
</dbReference>
<dbReference type="SUPFAM" id="SSF90112">
    <property type="entry name" value="Neurotransmitter-gated ion-channel transmembrane pore"/>
    <property type="match status" value="1"/>
</dbReference>
<dbReference type="GO" id="GO:0099095">
    <property type="term" value="F:ligand-gated monoatomic anion channel activity"/>
    <property type="evidence" value="ECO:0007669"/>
    <property type="project" value="UniProtKB-ARBA"/>
</dbReference>
<feature type="transmembrane region" description="Helical" evidence="1">
    <location>
        <begin position="30"/>
        <end position="51"/>
    </location>
</feature>
<dbReference type="GO" id="GO:0005230">
    <property type="term" value="F:extracellular ligand-gated monoatomic ion channel activity"/>
    <property type="evidence" value="ECO:0007669"/>
    <property type="project" value="UniProtKB-ARBA"/>
</dbReference>
<dbReference type="GO" id="GO:0004888">
    <property type="term" value="F:transmembrane signaling receptor activity"/>
    <property type="evidence" value="ECO:0007669"/>
    <property type="project" value="InterPro"/>
</dbReference>
<dbReference type="InterPro" id="IPR038050">
    <property type="entry name" value="Neuro_actylchol_rec"/>
</dbReference>
<dbReference type="GO" id="GO:0016020">
    <property type="term" value="C:membrane"/>
    <property type="evidence" value="ECO:0007669"/>
    <property type="project" value="InterPro"/>
</dbReference>
<keyword evidence="1" id="KW-0472">Membrane</keyword>
<dbReference type="STRING" id="299467.A0A443S177"/>
<keyword evidence="1" id="KW-1133">Transmembrane helix</keyword>
<dbReference type="InterPro" id="IPR006029">
    <property type="entry name" value="Neurotrans-gated_channel_TM"/>
</dbReference>
<keyword evidence="4" id="KW-1185">Reference proteome</keyword>
<gene>
    <name evidence="3" type="ORF">B4U80_05970</name>
</gene>
<comment type="caution">
    <text evidence="3">The sequence shown here is derived from an EMBL/GenBank/DDBJ whole genome shotgun (WGS) entry which is preliminary data.</text>
</comment>
<proteinExistence type="predicted"/>
<name>A0A443S177_9ACAR</name>
<dbReference type="PANTHER" id="PTHR18945">
    <property type="entry name" value="NEUROTRANSMITTER GATED ION CHANNEL"/>
    <property type="match status" value="1"/>
</dbReference>
<organism evidence="3 4">
    <name type="scientific">Leptotrombidium deliense</name>
    <dbReference type="NCBI Taxonomy" id="299467"/>
    <lineage>
        <taxon>Eukaryota</taxon>
        <taxon>Metazoa</taxon>
        <taxon>Ecdysozoa</taxon>
        <taxon>Arthropoda</taxon>
        <taxon>Chelicerata</taxon>
        <taxon>Arachnida</taxon>
        <taxon>Acari</taxon>
        <taxon>Acariformes</taxon>
        <taxon>Trombidiformes</taxon>
        <taxon>Prostigmata</taxon>
        <taxon>Anystina</taxon>
        <taxon>Parasitengona</taxon>
        <taxon>Trombiculoidea</taxon>
        <taxon>Trombiculidae</taxon>
        <taxon>Leptotrombidium</taxon>
    </lineage>
</organism>
<reference evidence="3 4" key="1">
    <citation type="journal article" date="2018" name="Gigascience">
        <title>Genomes of trombidid mites reveal novel predicted allergens and laterally-transferred genes associated with secondary metabolism.</title>
        <authorList>
            <person name="Dong X."/>
            <person name="Chaisiri K."/>
            <person name="Xia D."/>
            <person name="Armstrong S.D."/>
            <person name="Fang Y."/>
            <person name="Donnelly M.J."/>
            <person name="Kadowaki T."/>
            <person name="McGarry J.W."/>
            <person name="Darby A.C."/>
            <person name="Makepeace B.L."/>
        </authorList>
    </citation>
    <scope>NUCLEOTIDE SEQUENCE [LARGE SCALE GENOMIC DNA]</scope>
    <source>
        <strain evidence="3">UoL-UT</strain>
    </source>
</reference>
<dbReference type="CDD" id="cd19049">
    <property type="entry name" value="LGIC_TM_anion"/>
    <property type="match status" value="1"/>
</dbReference>
<dbReference type="Gene3D" id="1.20.58.390">
    <property type="entry name" value="Neurotransmitter-gated ion-channel transmembrane domain"/>
    <property type="match status" value="1"/>
</dbReference>
<dbReference type="InterPro" id="IPR006028">
    <property type="entry name" value="GABAA/Glycine_rcpt"/>
</dbReference>
<evidence type="ECO:0000259" key="2">
    <source>
        <dbReference type="Pfam" id="PF02932"/>
    </source>
</evidence>
<feature type="transmembrane region" description="Helical" evidence="1">
    <location>
        <begin position="63"/>
        <end position="85"/>
    </location>
</feature>
<dbReference type="Proteomes" id="UP000288716">
    <property type="component" value="Unassembled WGS sequence"/>
</dbReference>
<evidence type="ECO:0000256" key="1">
    <source>
        <dbReference type="SAM" id="Phobius"/>
    </source>
</evidence>
<feature type="domain" description="Neurotransmitter-gated ion-channel transmembrane" evidence="2">
    <location>
        <begin position="5"/>
        <end position="85"/>
    </location>
</feature>
<accession>A0A443S177</accession>
<dbReference type="InterPro" id="IPR036719">
    <property type="entry name" value="Neuro-gated_channel_TM_sf"/>
</dbReference>
<evidence type="ECO:0000313" key="4">
    <source>
        <dbReference type="Proteomes" id="UP000288716"/>
    </source>
</evidence>
<dbReference type="AlphaFoldDB" id="A0A443S177"/>
<sequence>MVQSYLPTVLIVAISWVSFWLDVDAIPARVTLGVTTLLTISSKGAFIQSNLPPVSYVKAIDVWMGACTIFVFTALLEFTVVNYLWRKGGGGVIVTIPQSSSASNSGVKSIQVV</sequence>
<dbReference type="EMBL" id="NCKV01013103">
    <property type="protein sequence ID" value="RWS21233.1"/>
    <property type="molecule type" value="Genomic_DNA"/>
</dbReference>
<feature type="transmembrane region" description="Helical" evidence="1">
    <location>
        <begin position="6"/>
        <end position="23"/>
    </location>
</feature>
<keyword evidence="1" id="KW-0812">Transmembrane</keyword>
<dbReference type="PRINTS" id="PR00253">
    <property type="entry name" value="GABAARECEPTR"/>
</dbReference>
<dbReference type="VEuPathDB" id="VectorBase:LDEU010807"/>